<dbReference type="Proteomes" id="UP000634136">
    <property type="component" value="Unassembled WGS sequence"/>
</dbReference>
<gene>
    <name evidence="1" type="ORF">G2W53_007584</name>
</gene>
<dbReference type="EMBL" id="JAAIUW010000003">
    <property type="protein sequence ID" value="KAF7839102.1"/>
    <property type="molecule type" value="Genomic_DNA"/>
</dbReference>
<sequence length="54" mass="5673">MWKRKITAGDGDLVVVVADGREALSSSFGSNILSPFDVGDSGDRRGASMTIACR</sequence>
<evidence type="ECO:0000313" key="1">
    <source>
        <dbReference type="EMBL" id="KAF7839102.1"/>
    </source>
</evidence>
<dbReference type="AlphaFoldDB" id="A0A835CHE1"/>
<comment type="caution">
    <text evidence="1">The sequence shown here is derived from an EMBL/GenBank/DDBJ whole genome shotgun (WGS) entry which is preliminary data.</text>
</comment>
<name>A0A835CHE1_9FABA</name>
<reference evidence="1" key="1">
    <citation type="submission" date="2020-09" db="EMBL/GenBank/DDBJ databases">
        <title>Genome-Enabled Discovery of Anthraquinone Biosynthesis in Senna tora.</title>
        <authorList>
            <person name="Kang S.-H."/>
            <person name="Pandey R.P."/>
            <person name="Lee C.-M."/>
            <person name="Sim J.-S."/>
            <person name="Jeong J.-T."/>
            <person name="Choi B.-S."/>
            <person name="Jung M."/>
            <person name="Ginzburg D."/>
            <person name="Zhao K."/>
            <person name="Won S.Y."/>
            <person name="Oh T.-J."/>
            <person name="Yu Y."/>
            <person name="Kim N.-H."/>
            <person name="Lee O.R."/>
            <person name="Lee T.-H."/>
            <person name="Bashyal P."/>
            <person name="Kim T.-S."/>
            <person name="Lee W.-H."/>
            <person name="Kawkins C."/>
            <person name="Kim C.-K."/>
            <person name="Kim J.S."/>
            <person name="Ahn B.O."/>
            <person name="Rhee S.Y."/>
            <person name="Sohng J.K."/>
        </authorList>
    </citation>
    <scope>NUCLEOTIDE SEQUENCE</scope>
    <source>
        <tissue evidence="1">Leaf</tissue>
    </source>
</reference>
<accession>A0A835CHE1</accession>
<evidence type="ECO:0000313" key="2">
    <source>
        <dbReference type="Proteomes" id="UP000634136"/>
    </source>
</evidence>
<protein>
    <submittedName>
        <fullName evidence="1">Uncharacterized protein</fullName>
    </submittedName>
</protein>
<proteinExistence type="predicted"/>
<keyword evidence="2" id="KW-1185">Reference proteome</keyword>
<organism evidence="1 2">
    <name type="scientific">Senna tora</name>
    <dbReference type="NCBI Taxonomy" id="362788"/>
    <lineage>
        <taxon>Eukaryota</taxon>
        <taxon>Viridiplantae</taxon>
        <taxon>Streptophyta</taxon>
        <taxon>Embryophyta</taxon>
        <taxon>Tracheophyta</taxon>
        <taxon>Spermatophyta</taxon>
        <taxon>Magnoliopsida</taxon>
        <taxon>eudicotyledons</taxon>
        <taxon>Gunneridae</taxon>
        <taxon>Pentapetalae</taxon>
        <taxon>rosids</taxon>
        <taxon>fabids</taxon>
        <taxon>Fabales</taxon>
        <taxon>Fabaceae</taxon>
        <taxon>Caesalpinioideae</taxon>
        <taxon>Cassia clade</taxon>
        <taxon>Senna</taxon>
    </lineage>
</organism>